<evidence type="ECO:0000256" key="2">
    <source>
        <dbReference type="ARBA" id="ARBA00023284"/>
    </source>
</evidence>
<dbReference type="CDD" id="cd03018">
    <property type="entry name" value="PRX_AhpE_like"/>
    <property type="match status" value="1"/>
</dbReference>
<dbReference type="PANTHER" id="PTHR43110:SF1">
    <property type="entry name" value="THIOL PEROXIDASE"/>
    <property type="match status" value="1"/>
</dbReference>
<feature type="active site" description="Cysteine sulfenic acid (-SOH) intermediate; for peroxidase activity" evidence="3">
    <location>
        <position position="44"/>
    </location>
</feature>
<proteinExistence type="predicted"/>
<dbReference type="PANTHER" id="PTHR43110">
    <property type="entry name" value="THIOL PEROXIDASE"/>
    <property type="match status" value="1"/>
</dbReference>
<name>A0A101GWZ2_9BACT</name>
<dbReference type="Pfam" id="PF00578">
    <property type="entry name" value="AhpC-TSA"/>
    <property type="match status" value="1"/>
</dbReference>
<dbReference type="Proteomes" id="UP000054260">
    <property type="component" value="Unassembled WGS sequence"/>
</dbReference>
<sequence>MLLKGEKSVDFSLFGSDLKEYKLNEYLGKKVVLVFYPGAFTSVCQKELCTFRDSLANFDSMNAVILGISMDSPFANKAFKEQNSLSFQLLSDIGGEVSKKYGGVHENFSGVKGLTVSKRAVFIVNKDGKIAYAWVSEDPRVEPDYAEISNQLKKI</sequence>
<dbReference type="AlphaFoldDB" id="A0A101GWZ2"/>
<dbReference type="InterPro" id="IPR036249">
    <property type="entry name" value="Thioredoxin-like_sf"/>
</dbReference>
<dbReference type="InterPro" id="IPR000866">
    <property type="entry name" value="AhpC/TSA"/>
</dbReference>
<protein>
    <submittedName>
        <fullName evidence="5">Peroxiredoxin</fullName>
    </submittedName>
</protein>
<dbReference type="SUPFAM" id="SSF52833">
    <property type="entry name" value="Thioredoxin-like"/>
    <property type="match status" value="1"/>
</dbReference>
<dbReference type="EMBL" id="LGGH01000238">
    <property type="protein sequence ID" value="KUK66203.1"/>
    <property type="molecule type" value="Genomic_DNA"/>
</dbReference>
<comment type="caution">
    <text evidence="5">The sequence shown here is derived from an EMBL/GenBank/DDBJ whole genome shotgun (WGS) entry which is preliminary data.</text>
</comment>
<dbReference type="PIRSF" id="PIRSF000239">
    <property type="entry name" value="AHPC"/>
    <property type="match status" value="1"/>
</dbReference>
<organism evidence="5 7">
    <name type="scientific">Mesotoga infera</name>
    <dbReference type="NCBI Taxonomy" id="1236046"/>
    <lineage>
        <taxon>Bacteria</taxon>
        <taxon>Thermotogati</taxon>
        <taxon>Thermotogota</taxon>
        <taxon>Thermotogae</taxon>
        <taxon>Kosmotogales</taxon>
        <taxon>Kosmotogaceae</taxon>
        <taxon>Mesotoga</taxon>
    </lineage>
</organism>
<dbReference type="InterPro" id="IPR013766">
    <property type="entry name" value="Thioredoxin_domain"/>
</dbReference>
<evidence type="ECO:0000313" key="6">
    <source>
        <dbReference type="EMBL" id="KUK84842.1"/>
    </source>
</evidence>
<feature type="domain" description="Thioredoxin" evidence="4">
    <location>
        <begin position="2"/>
        <end position="155"/>
    </location>
</feature>
<dbReference type="GO" id="GO:0016491">
    <property type="term" value="F:oxidoreductase activity"/>
    <property type="evidence" value="ECO:0007669"/>
    <property type="project" value="UniProtKB-KW"/>
</dbReference>
<dbReference type="InterPro" id="IPR024706">
    <property type="entry name" value="Peroxiredoxin_AhpC-typ"/>
</dbReference>
<evidence type="ECO:0000313" key="7">
    <source>
        <dbReference type="Proteomes" id="UP000054260"/>
    </source>
</evidence>
<reference evidence="7 8" key="2">
    <citation type="journal article" date="2015" name="MBio">
        <title>Genome-Resolved Metagenomic Analysis Reveals Roles for Candidate Phyla and Other Microbial Community Members in Biogeochemical Transformations in Oil Reservoirs.</title>
        <authorList>
            <person name="Hu P."/>
            <person name="Tom L."/>
            <person name="Singh A."/>
            <person name="Thomas B.C."/>
            <person name="Baker B.J."/>
            <person name="Piceno Y.M."/>
            <person name="Andersen G.L."/>
            <person name="Banfield J.F."/>
        </authorList>
    </citation>
    <scope>NUCLEOTIDE SEQUENCE [LARGE SCALE GENOMIC DNA]</scope>
</reference>
<dbReference type="InterPro" id="IPR050455">
    <property type="entry name" value="Tpx_Peroxidase_subfamily"/>
</dbReference>
<dbReference type="PROSITE" id="PS51352">
    <property type="entry name" value="THIOREDOXIN_2"/>
    <property type="match status" value="1"/>
</dbReference>
<keyword evidence="2" id="KW-0676">Redox-active center</keyword>
<dbReference type="Proteomes" id="UP000055014">
    <property type="component" value="Unassembled WGS sequence"/>
</dbReference>
<accession>A0A101GWZ2</accession>
<evidence type="ECO:0000256" key="1">
    <source>
        <dbReference type="ARBA" id="ARBA00023002"/>
    </source>
</evidence>
<dbReference type="PATRIC" id="fig|1236046.5.peg.1"/>
<evidence type="ECO:0000313" key="8">
    <source>
        <dbReference type="Proteomes" id="UP000055014"/>
    </source>
</evidence>
<reference evidence="5" key="1">
    <citation type="journal article" date="2015" name="MBio">
        <title>Genome-resolved metagenomic analysis reveals roles for candidate phyla and other microbial community members in biogeochemical transformations in oil reservoirs.</title>
        <authorList>
            <person name="Hu P."/>
            <person name="Tom L."/>
            <person name="Singh A."/>
            <person name="Thomas B.C."/>
            <person name="Baker B.J."/>
            <person name="Piceno Y.M."/>
            <person name="Andersen G.L."/>
            <person name="Banfield J.F."/>
        </authorList>
    </citation>
    <scope>NUCLEOTIDE SEQUENCE [LARGE SCALE GENOMIC DNA]</scope>
    <source>
        <strain evidence="5">46_47</strain>
        <strain evidence="6">46_70</strain>
    </source>
</reference>
<evidence type="ECO:0000313" key="5">
    <source>
        <dbReference type="EMBL" id="KUK66203.1"/>
    </source>
</evidence>
<dbReference type="Gene3D" id="3.40.30.10">
    <property type="entry name" value="Glutaredoxin"/>
    <property type="match status" value="1"/>
</dbReference>
<evidence type="ECO:0000256" key="3">
    <source>
        <dbReference type="PIRSR" id="PIRSR000239-1"/>
    </source>
</evidence>
<keyword evidence="1" id="KW-0560">Oxidoreductase</keyword>
<dbReference type="GO" id="GO:0016209">
    <property type="term" value="F:antioxidant activity"/>
    <property type="evidence" value="ECO:0007669"/>
    <property type="project" value="InterPro"/>
</dbReference>
<gene>
    <name evidence="5" type="ORF">XD86_1284</name>
    <name evidence="6" type="ORF">XE02_1584</name>
</gene>
<evidence type="ECO:0000259" key="4">
    <source>
        <dbReference type="PROSITE" id="PS51352"/>
    </source>
</evidence>
<dbReference type="EMBL" id="LGGW01000228">
    <property type="protein sequence ID" value="KUK84842.1"/>
    <property type="molecule type" value="Genomic_DNA"/>
</dbReference>